<keyword evidence="4" id="KW-0804">Transcription</keyword>
<dbReference type="PANTHER" id="PTHR34294:SF1">
    <property type="entry name" value="TRANSCRIPTIONAL REGULATOR LSRR"/>
    <property type="match status" value="1"/>
</dbReference>
<dbReference type="KEGG" id="spad:DVK44_32475"/>
<reference evidence="7" key="1">
    <citation type="submission" date="2018-07" db="EMBL/GenBank/DDBJ databases">
        <authorList>
            <person name="Zhao J."/>
        </authorList>
    </citation>
    <scope>NUCLEOTIDE SEQUENCE [LARGE SCALE GENOMIC DNA]</scope>
    <source>
        <strain evidence="7">GSSD-12</strain>
    </source>
</reference>
<dbReference type="EMBL" id="CP031194">
    <property type="protein sequence ID" value="AXG83050.1"/>
    <property type="molecule type" value="Genomic_DNA"/>
</dbReference>
<dbReference type="InterPro" id="IPR051054">
    <property type="entry name" value="SorC_transcr_regulators"/>
</dbReference>
<sequence length="305" mass="32563">MGRVARLYYLGGLTRVQIAERLGISRFKTGRLLDAALESGLVTITIKPSALIAPEVSDALAGRFGLRHAYAVRVDETADEEADRAQIHDRLGRVAAGVLSETVTKDDVLGLDSGRTVSHIADHLNRLPPCDVVQLTGLTGTVQQTGLEILGRITSVSGGRAHPIYAPMITPDPESADSLRRQPGVKATIAQYRKVTRAVVSVGSWTPPESQVYDRLAPAERDALLASGVAAETCALMFDAEGQALRGLDDRRIGISLQDLRAIDNVMGVAGGPTKRDAISALLRSGILHTLVVDEPTARALLTWP</sequence>
<dbReference type="GO" id="GO:0003677">
    <property type="term" value="F:DNA binding"/>
    <property type="evidence" value="ECO:0007669"/>
    <property type="project" value="UniProtKB-KW"/>
</dbReference>
<evidence type="ECO:0000256" key="4">
    <source>
        <dbReference type="ARBA" id="ARBA00023163"/>
    </source>
</evidence>
<evidence type="ECO:0000256" key="3">
    <source>
        <dbReference type="ARBA" id="ARBA00023125"/>
    </source>
</evidence>
<proteinExistence type="inferred from homology"/>
<comment type="similarity">
    <text evidence="1">Belongs to the SorC transcriptional regulatory family.</text>
</comment>
<keyword evidence="7" id="KW-1185">Reference proteome</keyword>
<evidence type="ECO:0000313" key="7">
    <source>
        <dbReference type="Proteomes" id="UP000253868"/>
    </source>
</evidence>
<name>A0A345I276_9ACTN</name>
<dbReference type="GO" id="GO:0030246">
    <property type="term" value="F:carbohydrate binding"/>
    <property type="evidence" value="ECO:0007669"/>
    <property type="project" value="InterPro"/>
</dbReference>
<dbReference type="SUPFAM" id="SSF100950">
    <property type="entry name" value="NagB/RpiA/CoA transferase-like"/>
    <property type="match status" value="1"/>
</dbReference>
<protein>
    <submittedName>
        <fullName evidence="6">DNA-binding transcriptional regulator</fullName>
    </submittedName>
</protein>
<dbReference type="AlphaFoldDB" id="A0A345I276"/>
<dbReference type="InterPro" id="IPR037171">
    <property type="entry name" value="NagB/RpiA_transferase-like"/>
</dbReference>
<dbReference type="OrthoDB" id="186585at2"/>
<dbReference type="Pfam" id="PF04198">
    <property type="entry name" value="Sugar-bind"/>
    <property type="match status" value="1"/>
</dbReference>
<dbReference type="InterPro" id="IPR007324">
    <property type="entry name" value="Sugar-bd_dom_put"/>
</dbReference>
<dbReference type="Gene3D" id="1.10.10.10">
    <property type="entry name" value="Winged helix-like DNA-binding domain superfamily/Winged helix DNA-binding domain"/>
    <property type="match status" value="1"/>
</dbReference>
<dbReference type="InterPro" id="IPR036388">
    <property type="entry name" value="WH-like_DNA-bd_sf"/>
</dbReference>
<keyword evidence="3 6" id="KW-0238">DNA-binding</keyword>
<evidence type="ECO:0000313" key="6">
    <source>
        <dbReference type="EMBL" id="AXG83050.1"/>
    </source>
</evidence>
<gene>
    <name evidence="6" type="ORF">DVK44_32475</name>
</gene>
<organism evidence="6 7">
    <name type="scientific">Streptomyces paludis</name>
    <dbReference type="NCBI Taxonomy" id="2282738"/>
    <lineage>
        <taxon>Bacteria</taxon>
        <taxon>Bacillati</taxon>
        <taxon>Actinomycetota</taxon>
        <taxon>Actinomycetes</taxon>
        <taxon>Kitasatosporales</taxon>
        <taxon>Streptomycetaceae</taxon>
        <taxon>Streptomyces</taxon>
    </lineage>
</organism>
<feature type="domain" description="Sugar-binding" evidence="5">
    <location>
        <begin position="56"/>
        <end position="302"/>
    </location>
</feature>
<keyword evidence="2" id="KW-0805">Transcription regulation</keyword>
<dbReference type="Proteomes" id="UP000253868">
    <property type="component" value="Chromosome"/>
</dbReference>
<evidence type="ECO:0000256" key="1">
    <source>
        <dbReference type="ARBA" id="ARBA00010466"/>
    </source>
</evidence>
<evidence type="ECO:0000259" key="5">
    <source>
        <dbReference type="Pfam" id="PF04198"/>
    </source>
</evidence>
<evidence type="ECO:0000256" key="2">
    <source>
        <dbReference type="ARBA" id="ARBA00023015"/>
    </source>
</evidence>
<accession>A0A345I276</accession>
<dbReference type="PANTHER" id="PTHR34294">
    <property type="entry name" value="TRANSCRIPTIONAL REGULATOR-RELATED"/>
    <property type="match status" value="1"/>
</dbReference>
<dbReference type="Gene3D" id="3.40.50.1360">
    <property type="match status" value="1"/>
</dbReference>